<dbReference type="OrthoDB" id="7788762at2759"/>
<dbReference type="GO" id="GO:0005667">
    <property type="term" value="C:transcription regulator complex"/>
    <property type="evidence" value="ECO:0007669"/>
    <property type="project" value="InterPro"/>
</dbReference>
<dbReference type="Pfam" id="PF00010">
    <property type="entry name" value="HLH"/>
    <property type="match status" value="1"/>
</dbReference>
<feature type="region of interest" description="Disordered" evidence="7">
    <location>
        <begin position="1"/>
        <end position="59"/>
    </location>
</feature>
<dbReference type="GeneID" id="129793993"/>
<dbReference type="GO" id="GO:0046983">
    <property type="term" value="F:protein dimerization activity"/>
    <property type="evidence" value="ECO:0007669"/>
    <property type="project" value="InterPro"/>
</dbReference>
<feature type="domain" description="PAS" evidence="8">
    <location>
        <begin position="244"/>
        <end position="316"/>
    </location>
</feature>
<dbReference type="InterPro" id="IPR001610">
    <property type="entry name" value="PAC"/>
</dbReference>
<dbReference type="InterPro" id="IPR001067">
    <property type="entry name" value="Nuc_translocat"/>
</dbReference>
<dbReference type="SUPFAM" id="SSF47459">
    <property type="entry name" value="HLH, helix-loop-helix DNA-binding domain"/>
    <property type="match status" value="1"/>
</dbReference>
<name>A0A7G3A874_LUTLO</name>
<dbReference type="CDD" id="cd00130">
    <property type="entry name" value="PAS"/>
    <property type="match status" value="2"/>
</dbReference>
<proteinExistence type="predicted"/>
<accession>A0A7G3A874</accession>
<dbReference type="InterPro" id="IPR035965">
    <property type="entry name" value="PAS-like_dom_sf"/>
</dbReference>
<dbReference type="GO" id="GO:0005634">
    <property type="term" value="C:nucleus"/>
    <property type="evidence" value="ECO:0007669"/>
    <property type="project" value="InterPro"/>
</dbReference>
<keyword evidence="10" id="KW-0675">Receptor</keyword>
<dbReference type="EMBL" id="GITU01000828">
    <property type="protein sequence ID" value="MBC1169531.1"/>
    <property type="molecule type" value="Transcribed_RNA"/>
</dbReference>
<keyword evidence="1" id="KW-0677">Repeat</keyword>
<evidence type="ECO:0000259" key="8">
    <source>
        <dbReference type="PROSITE" id="PS50112"/>
    </source>
</evidence>
<evidence type="ECO:0000313" key="10">
    <source>
        <dbReference type="EMBL" id="MBC1169531.1"/>
    </source>
</evidence>
<dbReference type="InterPro" id="IPR000014">
    <property type="entry name" value="PAS"/>
</dbReference>
<dbReference type="Gene3D" id="3.30.450.20">
    <property type="entry name" value="PAS domain"/>
    <property type="match status" value="2"/>
</dbReference>
<keyword evidence="2" id="KW-0805">Transcription regulation</keyword>
<reference evidence="10" key="1">
    <citation type="journal article" date="2020" name="BMC">
        <title>Leishmania infection induces a limited differential gene expression in the sand fly midgut.</title>
        <authorList>
            <person name="Coutinho-Abreu I.V."/>
            <person name="Serafim T.D."/>
            <person name="Meneses C."/>
            <person name="Kamhawi S."/>
            <person name="Oliveira F."/>
            <person name="Valenzuela J.G."/>
        </authorList>
    </citation>
    <scope>NUCLEOTIDE SEQUENCE</scope>
    <source>
        <strain evidence="10">Jacobina</strain>
        <tissue evidence="10">Midgut</tissue>
    </source>
</reference>
<evidence type="ECO:0000256" key="2">
    <source>
        <dbReference type="ARBA" id="ARBA00023015"/>
    </source>
</evidence>
<dbReference type="VEuPathDB" id="VectorBase:LLONM1_006411"/>
<evidence type="ECO:0000256" key="6">
    <source>
        <dbReference type="SAM" id="Coils"/>
    </source>
</evidence>
<feature type="compositionally biased region" description="Low complexity" evidence="7">
    <location>
        <begin position="656"/>
        <end position="666"/>
    </location>
</feature>
<keyword evidence="4" id="KW-0804">Transcription</keyword>
<feature type="region of interest" description="Disordered" evidence="7">
    <location>
        <begin position="172"/>
        <end position="191"/>
    </location>
</feature>
<evidence type="ECO:0000256" key="7">
    <source>
        <dbReference type="SAM" id="MobiDB-lite"/>
    </source>
</evidence>
<dbReference type="PRINTS" id="PR00785">
    <property type="entry name" value="NCTRNSLOCATR"/>
</dbReference>
<dbReference type="GO" id="GO:0005737">
    <property type="term" value="C:cytoplasm"/>
    <property type="evidence" value="ECO:0007669"/>
    <property type="project" value="InterPro"/>
</dbReference>
<feature type="region of interest" description="Disordered" evidence="7">
    <location>
        <begin position="599"/>
        <end position="624"/>
    </location>
</feature>
<evidence type="ECO:0000256" key="1">
    <source>
        <dbReference type="ARBA" id="ARBA00022737"/>
    </source>
</evidence>
<evidence type="ECO:0000259" key="9">
    <source>
        <dbReference type="PROSITE" id="PS50888"/>
    </source>
</evidence>
<dbReference type="RefSeq" id="XP_055690519.1">
    <property type="nucleotide sequence ID" value="XM_055834544.1"/>
</dbReference>
<feature type="compositionally biased region" description="Low complexity" evidence="7">
    <location>
        <begin position="41"/>
        <end position="59"/>
    </location>
</feature>
<evidence type="ECO:0000256" key="5">
    <source>
        <dbReference type="ARBA" id="ARBA00023242"/>
    </source>
</evidence>
<dbReference type="Pfam" id="PF14598">
    <property type="entry name" value="PAS_11"/>
    <property type="match status" value="1"/>
</dbReference>
<dbReference type="GO" id="GO:0045944">
    <property type="term" value="P:positive regulation of transcription by RNA polymerase II"/>
    <property type="evidence" value="ECO:0007669"/>
    <property type="project" value="UniProtKB-ARBA"/>
</dbReference>
<organism evidence="10">
    <name type="scientific">Lutzomyia longipalpis</name>
    <name type="common">Sand fly</name>
    <dbReference type="NCBI Taxonomy" id="7200"/>
    <lineage>
        <taxon>Eukaryota</taxon>
        <taxon>Metazoa</taxon>
        <taxon>Ecdysozoa</taxon>
        <taxon>Arthropoda</taxon>
        <taxon>Hexapoda</taxon>
        <taxon>Insecta</taxon>
        <taxon>Pterygota</taxon>
        <taxon>Neoptera</taxon>
        <taxon>Endopterygota</taxon>
        <taxon>Diptera</taxon>
        <taxon>Nematocera</taxon>
        <taxon>Psychodoidea</taxon>
        <taxon>Psychodidae</taxon>
        <taxon>Lutzomyia</taxon>
        <taxon>Lutzomyia</taxon>
    </lineage>
</organism>
<protein>
    <submittedName>
        <fullName evidence="10">Putative aryl hydrocarbon receptor nuclear translocator</fullName>
    </submittedName>
</protein>
<dbReference type="PROSITE" id="PS50888">
    <property type="entry name" value="BHLH"/>
    <property type="match status" value="1"/>
</dbReference>
<keyword evidence="3" id="KW-0238">DNA-binding</keyword>
<dbReference type="GO" id="GO:0003677">
    <property type="term" value="F:DNA binding"/>
    <property type="evidence" value="ECO:0007669"/>
    <property type="project" value="UniProtKB-KW"/>
</dbReference>
<dbReference type="SMART" id="SM00091">
    <property type="entry name" value="PAS"/>
    <property type="match status" value="2"/>
</dbReference>
<dbReference type="AlphaFoldDB" id="A0A7G3A874"/>
<keyword evidence="6" id="KW-0175">Coiled coil</keyword>
<feature type="region of interest" description="Disordered" evidence="7">
    <location>
        <begin position="100"/>
        <end position="126"/>
    </location>
</feature>
<dbReference type="KEGG" id="lll:129793993"/>
<dbReference type="InterPro" id="IPR050933">
    <property type="entry name" value="Circadian_TF"/>
</dbReference>
<feature type="compositionally biased region" description="Polar residues" evidence="7">
    <location>
        <begin position="21"/>
        <end position="38"/>
    </location>
</feature>
<feature type="domain" description="BHLH" evidence="9">
    <location>
        <begin position="173"/>
        <end position="226"/>
    </location>
</feature>
<evidence type="ECO:0000256" key="4">
    <source>
        <dbReference type="ARBA" id="ARBA00023163"/>
    </source>
</evidence>
<feature type="region of interest" description="Disordered" evidence="7">
    <location>
        <begin position="867"/>
        <end position="906"/>
    </location>
</feature>
<dbReference type="SMART" id="SM00353">
    <property type="entry name" value="HLH"/>
    <property type="match status" value="1"/>
</dbReference>
<keyword evidence="5" id="KW-0539">Nucleus</keyword>
<evidence type="ECO:0000256" key="3">
    <source>
        <dbReference type="ARBA" id="ARBA00023125"/>
    </source>
</evidence>
<dbReference type="Gene3D" id="4.10.280.10">
    <property type="entry name" value="Helix-loop-helix DNA-binding domain"/>
    <property type="match status" value="1"/>
</dbReference>
<dbReference type="InterPro" id="IPR011598">
    <property type="entry name" value="bHLH_dom"/>
</dbReference>
<feature type="compositionally biased region" description="Basic and acidic residues" evidence="7">
    <location>
        <begin position="175"/>
        <end position="189"/>
    </location>
</feature>
<feature type="coiled-coil region" evidence="6">
    <location>
        <begin position="813"/>
        <end position="865"/>
    </location>
</feature>
<dbReference type="FunFam" id="3.30.450.20:FF:000117">
    <property type="entry name" value="Uncharacterized protein, isoform A"/>
    <property type="match status" value="1"/>
</dbReference>
<dbReference type="SUPFAM" id="SSF55785">
    <property type="entry name" value="PYP-like sensor domain (PAS domain)"/>
    <property type="match status" value="2"/>
</dbReference>
<dbReference type="PROSITE" id="PS50112">
    <property type="entry name" value="PAS"/>
    <property type="match status" value="1"/>
</dbReference>
<dbReference type="SMART" id="SM00086">
    <property type="entry name" value="PAC"/>
    <property type="match status" value="1"/>
</dbReference>
<dbReference type="CDD" id="cd11391">
    <property type="entry name" value="bHLH_PAS"/>
    <property type="match status" value="1"/>
</dbReference>
<feature type="region of interest" description="Disordered" evidence="7">
    <location>
        <begin position="656"/>
        <end position="696"/>
    </location>
</feature>
<dbReference type="InterPro" id="IPR036638">
    <property type="entry name" value="HLH_DNA-bd_sf"/>
</dbReference>
<feature type="compositionally biased region" description="Polar residues" evidence="7">
    <location>
        <begin position="873"/>
        <end position="885"/>
    </location>
</feature>
<dbReference type="GO" id="GO:0003700">
    <property type="term" value="F:DNA-binding transcription factor activity"/>
    <property type="evidence" value="ECO:0007669"/>
    <property type="project" value="InterPro"/>
</dbReference>
<dbReference type="PANTHER" id="PTHR23042">
    <property type="entry name" value="CIRCADIAN PROTEIN CLOCK/ARNT/BMAL/PAS"/>
    <property type="match status" value="1"/>
</dbReference>
<feature type="compositionally biased region" description="Polar residues" evidence="7">
    <location>
        <begin position="102"/>
        <end position="114"/>
    </location>
</feature>
<sequence length="906" mass="101835">MNASPCFTEGPLSKPFGYGNQMESQQQQHPNYSTQNMDYAQPSSSYYQQPPNPYYHRYQGQYNQYGGYDAQSSGGYTTPSYPSTSYSYNEYYRNYPSAENEGGTSYAGTTSSPMASCDAGGPSRAHRLQYQQSPHKVAAQTSMGHQQHTWYQPPLMPPEHMMMNMIQMTNSSNGREARNRAEKNRRDKLNNSIQELSGMVPHVAESPRRVDKTAVLRFSAHGLRIDYVFGKSAGPCQFRIKPQTTDAFLRLLDSFLLTLTCRGQILLVSPSIEQHLGHCQTDLYGQSILNITHPNDHSLLKRQLVPSDLENLFDIQPGDETIEPKPRSREEEAEIDEKLRKDRRDFTIRLARAGPRSEPTAYEVVRIDGCFRRADSAPRGMKTSTFPGGLQLIRRTRGRDESLPLHAISGNDIVLVAMARVIKPPSICDRLIEACKHEYKTRHLIDGRIVQCDQRISIVAGYLTEEVSGLSPFTFMHKDDVRWVMVALRQMYDYSRQYGESCYRLITRTGQFIYLKTRGFLEIDKETNKVHSFICINTLVSEEEGKRLVKEMKKKFSIIIDSEDAQNVQEEAIEAVEDPHQIERAIMNLITNLVPLEGEMSEIPGQPDSPASSKDGRHTKSPPLAIIAPKRSTIKTSIVKSVSVVEAATKNIKSPESVSSVSSPCSDIQRPSVLQRTPGKRLSSTESKMGFFGSPTSVEVKEETESLASPYSDQRIPPLPTSTDYFERYDLQDAEGMLYGSETAQNQKFFTTEAGHRASSVLKRAFGGEPLESVPKRRNLMDPMDAGCSSSGGFIEELNNPRSDLTQVLPSSFRALDQSLMKIEDAANALREQSYPVSASNTHQLEEIMEEHLEQKEMLQSIQQEFHTRISENRNLSTPTDTQMASSSSSVVCRRISESDSGESDQ</sequence>